<accession>A0A915D5N0</accession>
<proteinExistence type="predicted"/>
<organism evidence="1 2">
    <name type="scientific">Ditylenchus dipsaci</name>
    <dbReference type="NCBI Taxonomy" id="166011"/>
    <lineage>
        <taxon>Eukaryota</taxon>
        <taxon>Metazoa</taxon>
        <taxon>Ecdysozoa</taxon>
        <taxon>Nematoda</taxon>
        <taxon>Chromadorea</taxon>
        <taxon>Rhabditida</taxon>
        <taxon>Tylenchina</taxon>
        <taxon>Tylenchomorpha</taxon>
        <taxon>Sphaerularioidea</taxon>
        <taxon>Anguinidae</taxon>
        <taxon>Anguininae</taxon>
        <taxon>Ditylenchus</taxon>
    </lineage>
</organism>
<dbReference type="AlphaFoldDB" id="A0A915D5N0"/>
<dbReference type="Proteomes" id="UP000887574">
    <property type="component" value="Unplaced"/>
</dbReference>
<keyword evidence="1" id="KW-1185">Reference proteome</keyword>
<evidence type="ECO:0000313" key="2">
    <source>
        <dbReference type="WBParaSite" id="jg1626"/>
    </source>
</evidence>
<name>A0A915D5N0_9BILA</name>
<evidence type="ECO:0000313" key="1">
    <source>
        <dbReference type="Proteomes" id="UP000887574"/>
    </source>
</evidence>
<dbReference type="WBParaSite" id="jg1626">
    <property type="protein sequence ID" value="jg1626"/>
    <property type="gene ID" value="jg1626"/>
</dbReference>
<protein>
    <submittedName>
        <fullName evidence="2">Uncharacterized protein</fullName>
    </submittedName>
</protein>
<reference evidence="2" key="1">
    <citation type="submission" date="2022-11" db="UniProtKB">
        <authorList>
            <consortium name="WormBaseParasite"/>
        </authorList>
    </citation>
    <scope>IDENTIFICATION</scope>
</reference>
<sequence length="177" mass="19871">MELSLFIRSSNTGSGVVAKPGDLGVNLITLWTLWLNFRKQNATTDKAEGFELFSYAIKSRYYESGLLNVNYTQVVAYKPFEKWCVTARFELFPGGKVIFNDLRVAANLNPMANNTVYAVCPKDCSVGDINCLRQGDNCTTVDLECPKYTPPVESSAAYTYNFFTLSFLPLYFAFILV</sequence>